<evidence type="ECO:0000259" key="2">
    <source>
        <dbReference type="PROSITE" id="PS50041"/>
    </source>
</evidence>
<dbReference type="InterPro" id="IPR050828">
    <property type="entry name" value="C-type_lectin/matrix_domain"/>
</dbReference>
<name>A0A3G2KXL6_9POXV</name>
<dbReference type="InterPro" id="IPR001304">
    <property type="entry name" value="C-type_lectin-like"/>
</dbReference>
<accession>A0A3G2KXL6</accession>
<dbReference type="SUPFAM" id="SSF56436">
    <property type="entry name" value="C-type lectin-like"/>
    <property type="match status" value="1"/>
</dbReference>
<evidence type="ECO:0000313" key="3">
    <source>
        <dbReference type="EMBL" id="AYN64571.1"/>
    </source>
</evidence>
<dbReference type="Gene3D" id="3.10.100.10">
    <property type="entry name" value="Mannose-Binding Protein A, subunit A"/>
    <property type="match status" value="1"/>
</dbReference>
<gene>
    <name evidence="3" type="ORF">OPVA005</name>
</gene>
<dbReference type="InterPro" id="IPR016186">
    <property type="entry name" value="C-type_lectin-like/link_sf"/>
</dbReference>
<feature type="domain" description="C-type lectin" evidence="2">
    <location>
        <begin position="52"/>
        <end position="152"/>
    </location>
</feature>
<keyword evidence="1" id="KW-1133">Transmembrane helix</keyword>
<reference evidence="3 4" key="1">
    <citation type="journal article" date="2018" name="Viruses">
        <title>Whole Genome Characterization of Orthopoxvirus (OPV) Abatino, a Zoonotic Virus Representing a Putative Novel Clade of Old World Orthopoxviruses.</title>
        <authorList>
            <person name="Gruber C.E."/>
            <person name="Giombini E."/>
            <person name="Selleri M."/>
            <person name="Tausch S.H."/>
            <person name="Andrusch A."/>
            <person name="Tyshaieva A."/>
            <person name="Cardeti G."/>
            <person name="Lorenzetti R."/>
            <person name="De Marco L."/>
            <person name="Carletti F."/>
            <person name="Nitsche A."/>
            <person name="Capobianchi M.R."/>
            <person name="Ippolito G."/>
            <person name="Autorino G.L."/>
            <person name="Castilletti C."/>
        </authorList>
    </citation>
    <scope>NUCLEOTIDE SEQUENCE [LARGE SCALE GENOMIC DNA]</scope>
    <source>
        <strain evidence="3">Abatino</strain>
    </source>
</reference>
<dbReference type="PROSITE" id="PS50041">
    <property type="entry name" value="C_TYPE_LECTIN_2"/>
    <property type="match status" value="1"/>
</dbReference>
<organism evidence="3 4">
    <name type="scientific">Orthopoxvirus Abatino</name>
    <dbReference type="NCBI Taxonomy" id="2478919"/>
    <lineage>
        <taxon>Viruses</taxon>
        <taxon>Varidnaviria</taxon>
        <taxon>Bamfordvirae</taxon>
        <taxon>Nucleocytoviricota</taxon>
        <taxon>Pokkesviricetes</taxon>
        <taxon>Chitovirales</taxon>
        <taxon>Poxviridae</taxon>
        <taxon>Chordopoxvirinae</taxon>
        <taxon>Orthopoxvirus</taxon>
        <taxon>Orthopoxvirus abatinomacacapox</taxon>
    </lineage>
</organism>
<dbReference type="PANTHER" id="PTHR45710">
    <property type="entry name" value="C-TYPE LECTIN DOMAIN-CONTAINING PROTEIN 180"/>
    <property type="match status" value="1"/>
</dbReference>
<dbReference type="PANTHER" id="PTHR45710:SF15">
    <property type="entry name" value="C-TYPE LECTIN DOMAIN FAMILY 2 MEMBER B"/>
    <property type="match status" value="1"/>
</dbReference>
<feature type="transmembrane region" description="Helical" evidence="1">
    <location>
        <begin position="12"/>
        <end position="31"/>
    </location>
</feature>
<proteinExistence type="predicted"/>
<dbReference type="SMART" id="SM00034">
    <property type="entry name" value="CLECT"/>
    <property type="match status" value="1"/>
</dbReference>
<dbReference type="Proteomes" id="UP000317021">
    <property type="component" value="Segment"/>
</dbReference>
<dbReference type="InterPro" id="IPR016187">
    <property type="entry name" value="CTDL_fold"/>
</dbReference>
<dbReference type="EMBL" id="MH816996">
    <property type="protein sequence ID" value="AYN64571.1"/>
    <property type="molecule type" value="Genomic_DNA"/>
</dbReference>
<evidence type="ECO:0000313" key="4">
    <source>
        <dbReference type="Proteomes" id="UP000317021"/>
    </source>
</evidence>
<keyword evidence="1" id="KW-0812">Transmembrane</keyword>
<sequence length="161" mass="19177">MLFIMRELVYRVVIVILSLSLLSSFLVICFIEHRCFKEETRYKICPKNTIGINNICYYFSEDITNWTASFKYCKNMNGRLACIINDTFPKIYRYKGIFDYWVGLYRTNSQSPWLNCDNKPYNNIIPIRGVEDYAYLNDNGISTARIYADRRWICEVPMVDY</sequence>
<keyword evidence="1" id="KW-0472">Membrane</keyword>
<keyword evidence="4" id="KW-1185">Reference proteome</keyword>
<protein>
    <recommendedName>
        <fullName evidence="2">C-type lectin domain-containing protein</fullName>
    </recommendedName>
</protein>
<evidence type="ECO:0000256" key="1">
    <source>
        <dbReference type="SAM" id="Phobius"/>
    </source>
</evidence>